<keyword evidence="4" id="KW-1185">Reference proteome</keyword>
<keyword evidence="1" id="KW-0812">Transmembrane</keyword>
<evidence type="ECO:0000256" key="1">
    <source>
        <dbReference type="SAM" id="Phobius"/>
    </source>
</evidence>
<feature type="domain" description="Prepilin type IV endopeptidase peptidase" evidence="2">
    <location>
        <begin position="15"/>
        <end position="112"/>
    </location>
</feature>
<feature type="transmembrane region" description="Helical" evidence="1">
    <location>
        <begin position="141"/>
        <end position="162"/>
    </location>
</feature>
<dbReference type="InterPro" id="IPR000045">
    <property type="entry name" value="Prepilin_IV_endopep_pep"/>
</dbReference>
<feature type="transmembrane region" description="Helical" evidence="1">
    <location>
        <begin position="31"/>
        <end position="54"/>
    </location>
</feature>
<dbReference type="Proteomes" id="UP000202485">
    <property type="component" value="Unassembled WGS sequence"/>
</dbReference>
<feature type="transmembrane region" description="Helical" evidence="1">
    <location>
        <begin position="100"/>
        <end position="121"/>
    </location>
</feature>
<dbReference type="OrthoDB" id="7709484at2"/>
<dbReference type="Pfam" id="PF01478">
    <property type="entry name" value="Peptidase_A24"/>
    <property type="match status" value="1"/>
</dbReference>
<keyword evidence="1" id="KW-1133">Transmembrane helix</keyword>
<dbReference type="EMBL" id="FXYG01000001">
    <property type="protein sequence ID" value="SMX34649.1"/>
    <property type="molecule type" value="Genomic_DNA"/>
</dbReference>
<evidence type="ECO:0000313" key="4">
    <source>
        <dbReference type="Proteomes" id="UP000202485"/>
    </source>
</evidence>
<dbReference type="GO" id="GO:0016020">
    <property type="term" value="C:membrane"/>
    <property type="evidence" value="ECO:0007669"/>
    <property type="project" value="InterPro"/>
</dbReference>
<dbReference type="Gene3D" id="1.20.120.1220">
    <property type="match status" value="1"/>
</dbReference>
<feature type="transmembrane region" description="Helical" evidence="1">
    <location>
        <begin position="61"/>
        <end position="80"/>
    </location>
</feature>
<feature type="transmembrane region" description="Helical" evidence="1">
    <location>
        <begin position="7"/>
        <end position="25"/>
    </location>
</feature>
<reference evidence="4" key="1">
    <citation type="submission" date="2017-05" db="EMBL/GenBank/DDBJ databases">
        <authorList>
            <person name="Rodrigo-Torres L."/>
            <person name="Arahal R. D."/>
            <person name="Lucena T."/>
        </authorList>
    </citation>
    <scope>NUCLEOTIDE SEQUENCE [LARGE SCALE GENOMIC DNA]</scope>
    <source>
        <strain evidence="4">CECT 8715</strain>
    </source>
</reference>
<proteinExistence type="predicted"/>
<dbReference type="RefSeq" id="WP_093962112.1">
    <property type="nucleotide sequence ID" value="NZ_FXYG01000001.1"/>
</dbReference>
<organism evidence="3 4">
    <name type="scientific">Ruegeria arenilitoris</name>
    <dbReference type="NCBI Taxonomy" id="1173585"/>
    <lineage>
        <taxon>Bacteria</taxon>
        <taxon>Pseudomonadati</taxon>
        <taxon>Pseudomonadota</taxon>
        <taxon>Alphaproteobacteria</taxon>
        <taxon>Rhodobacterales</taxon>
        <taxon>Roseobacteraceae</taxon>
        <taxon>Ruegeria</taxon>
    </lineage>
</organism>
<accession>A0A238JVG5</accession>
<gene>
    <name evidence="3" type="ORF">RUA8715_00561</name>
</gene>
<dbReference type="AlphaFoldDB" id="A0A238JVG5"/>
<sequence length="164" mass="17668">MMIDLPWHNWVPLWLMVPLFVAVAWTDLTEYRIPNLYCLIGVALFLVGSPALGLHEVGLRLIAAGLCFGICFALFAAGWLGGGDAKMLPVVFLAIPTQALSTYMLLLSAAMAFGLTSLTLLRLFVRQPTGRLAATLSGREFPLGIAIGLSSLILAGWSMLLYSA</sequence>
<name>A0A238JVG5_9RHOB</name>
<evidence type="ECO:0000259" key="2">
    <source>
        <dbReference type="Pfam" id="PF01478"/>
    </source>
</evidence>
<evidence type="ECO:0000313" key="3">
    <source>
        <dbReference type="EMBL" id="SMX34649.1"/>
    </source>
</evidence>
<keyword evidence="1" id="KW-0472">Membrane</keyword>
<protein>
    <submittedName>
        <fullName evidence="3">Type IV leader peptidase family protein</fullName>
    </submittedName>
</protein>
<dbReference type="GO" id="GO:0004190">
    <property type="term" value="F:aspartic-type endopeptidase activity"/>
    <property type="evidence" value="ECO:0007669"/>
    <property type="project" value="InterPro"/>
</dbReference>